<dbReference type="GO" id="GO:0012505">
    <property type="term" value="C:endomembrane system"/>
    <property type="evidence" value="ECO:0007669"/>
    <property type="project" value="UniProtKB-SubCell"/>
</dbReference>
<keyword evidence="6" id="KW-0489">Methyltransferase</keyword>
<evidence type="ECO:0000256" key="1">
    <source>
        <dbReference type="ARBA" id="ARBA00004127"/>
    </source>
</evidence>
<dbReference type="GO" id="GO:0008168">
    <property type="term" value="F:methyltransferase activity"/>
    <property type="evidence" value="ECO:0007669"/>
    <property type="project" value="UniProtKB-KW"/>
</dbReference>
<protein>
    <submittedName>
        <fullName evidence="6">Isoprenylcysteine carboxyl methyltransferase</fullName>
    </submittedName>
</protein>
<keyword evidence="7" id="KW-1185">Reference proteome</keyword>
<evidence type="ECO:0000256" key="2">
    <source>
        <dbReference type="ARBA" id="ARBA00022692"/>
    </source>
</evidence>
<evidence type="ECO:0000313" key="7">
    <source>
        <dbReference type="Proteomes" id="UP000189426"/>
    </source>
</evidence>
<keyword evidence="2 5" id="KW-0812">Transmembrane</keyword>
<evidence type="ECO:0000256" key="4">
    <source>
        <dbReference type="ARBA" id="ARBA00023136"/>
    </source>
</evidence>
<dbReference type="GO" id="GO:0032259">
    <property type="term" value="P:methylation"/>
    <property type="evidence" value="ECO:0007669"/>
    <property type="project" value="UniProtKB-KW"/>
</dbReference>
<dbReference type="RefSeq" id="WP_143529568.1">
    <property type="nucleotide sequence ID" value="NZ_MLHG01000013.1"/>
</dbReference>
<dbReference type="Gene3D" id="1.20.120.1630">
    <property type="match status" value="1"/>
</dbReference>
<keyword evidence="6" id="KW-0808">Transferase</keyword>
<evidence type="ECO:0000313" key="6">
    <source>
        <dbReference type="EMBL" id="OOF41095.1"/>
    </source>
</evidence>
<keyword evidence="3 5" id="KW-1133">Transmembrane helix</keyword>
<dbReference type="PANTHER" id="PTHR12714">
    <property type="entry name" value="PROTEIN-S ISOPRENYLCYSTEINE O-METHYLTRANSFERASE"/>
    <property type="match status" value="1"/>
</dbReference>
<reference evidence="6 7" key="1">
    <citation type="submission" date="2016-10" db="EMBL/GenBank/DDBJ databases">
        <title>Rodentibacter gen. nov. and new species.</title>
        <authorList>
            <person name="Christensen H."/>
        </authorList>
    </citation>
    <scope>NUCLEOTIDE SEQUENCE [LARGE SCALE GENOMIC DNA]</scope>
    <source>
        <strain evidence="6 7">Ppn418</strain>
    </source>
</reference>
<feature type="transmembrane region" description="Helical" evidence="5">
    <location>
        <begin position="85"/>
        <end position="115"/>
    </location>
</feature>
<dbReference type="InterPro" id="IPR007318">
    <property type="entry name" value="Phopholipid_MeTrfase"/>
</dbReference>
<gene>
    <name evidence="6" type="ORF">BKK47_02150</name>
</gene>
<sequence>MHSLFPLPPPILCFSIGVVMYALPQIGQYSRFLYAIWFFVLLSVFVAVVSVWPFYRNNLSIDPQRLDKTTRLITSGIFQITRNPMYLSLLLILVAWALWLSHLLAWSGIIVFMWLMNRFQISREEAYLEKKFGDEYRRYKTKVRRWI</sequence>
<dbReference type="AlphaFoldDB" id="A0A1V3IIQ2"/>
<evidence type="ECO:0000256" key="3">
    <source>
        <dbReference type="ARBA" id="ARBA00022989"/>
    </source>
</evidence>
<evidence type="ECO:0000256" key="5">
    <source>
        <dbReference type="SAM" id="Phobius"/>
    </source>
</evidence>
<dbReference type="PANTHER" id="PTHR12714:SF24">
    <property type="entry name" value="SLR1182 PROTEIN"/>
    <property type="match status" value="1"/>
</dbReference>
<proteinExistence type="predicted"/>
<feature type="transmembrane region" description="Helical" evidence="5">
    <location>
        <begin position="6"/>
        <end position="23"/>
    </location>
</feature>
<keyword evidence="4 5" id="KW-0472">Membrane</keyword>
<dbReference type="STRING" id="1908257.BKK47_02150"/>
<comment type="subcellular location">
    <subcellularLocation>
        <location evidence="1">Endomembrane system</location>
        <topology evidence="1">Multi-pass membrane protein</topology>
    </subcellularLocation>
</comment>
<name>A0A1V3IIQ2_9PAST</name>
<dbReference type="Pfam" id="PF04191">
    <property type="entry name" value="PEMT"/>
    <property type="match status" value="1"/>
</dbReference>
<dbReference type="Proteomes" id="UP000189426">
    <property type="component" value="Unassembled WGS sequence"/>
</dbReference>
<accession>A0A1V3IIQ2</accession>
<comment type="caution">
    <text evidence="6">The sequence shown here is derived from an EMBL/GenBank/DDBJ whole genome shotgun (WGS) entry which is preliminary data.</text>
</comment>
<organism evidence="6 7">
    <name type="scientific">Rodentibacter mrazii</name>
    <dbReference type="NCBI Taxonomy" id="1908257"/>
    <lineage>
        <taxon>Bacteria</taxon>
        <taxon>Pseudomonadati</taxon>
        <taxon>Pseudomonadota</taxon>
        <taxon>Gammaproteobacteria</taxon>
        <taxon>Pasteurellales</taxon>
        <taxon>Pasteurellaceae</taxon>
        <taxon>Rodentibacter</taxon>
    </lineage>
</organism>
<feature type="transmembrane region" description="Helical" evidence="5">
    <location>
        <begin position="32"/>
        <end position="55"/>
    </location>
</feature>
<dbReference type="EMBL" id="MLHG01000013">
    <property type="protein sequence ID" value="OOF41095.1"/>
    <property type="molecule type" value="Genomic_DNA"/>
</dbReference>